<sequence length="349" mass="38942">MEITDVAEAIRWQADHSEEANAPCTARVIRAELALLDGKTATGRRMANWQGLSLEDALPLRVAAGFHYLFLSGEEKRLEPVYAGLTTDQKTIDRIVSELAQMYDTRLMPWLDSPPQTNEAGRSASIMAGLLWLSQQLGPRFELNEIGASAGVNTMMERYHYDLGGVCTGPQRTPMQIKPEWRGTPPPQSEVEISSIRGCDIAPVDLSDPERALRLKSYVWADAQERMARIDAAISLASTNPPDLVQQDAGDFVEEMLAAPQEPGVIRVLYHSVMWQYLPQATRERISRMMEAAAAQATAEKPLAWIRLETNRATFRHELSLRYWPGHANWVMLGEAHPHGAWVNWTGGA</sequence>
<reference evidence="1 2" key="1">
    <citation type="submission" date="2019-12" db="EMBL/GenBank/DDBJ databases">
        <title>Genomic-based taxomic classification of the family Erythrobacteraceae.</title>
        <authorList>
            <person name="Xu L."/>
        </authorList>
    </citation>
    <scope>NUCLEOTIDE SEQUENCE [LARGE SCALE GENOMIC DNA]</scope>
    <source>
        <strain evidence="1 2">LMG 29518</strain>
    </source>
</reference>
<organism evidence="1 2">
    <name type="scientific">Altericroceibacterium endophyticum</name>
    <dbReference type="NCBI Taxonomy" id="1808508"/>
    <lineage>
        <taxon>Bacteria</taxon>
        <taxon>Pseudomonadati</taxon>
        <taxon>Pseudomonadota</taxon>
        <taxon>Alphaproteobacteria</taxon>
        <taxon>Sphingomonadales</taxon>
        <taxon>Erythrobacteraceae</taxon>
        <taxon>Altericroceibacterium</taxon>
    </lineage>
</organism>
<dbReference type="Proteomes" id="UP000438476">
    <property type="component" value="Unassembled WGS sequence"/>
</dbReference>
<protein>
    <submittedName>
        <fullName evidence="1">DUF2332 family protein</fullName>
    </submittedName>
</protein>
<keyword evidence="2" id="KW-1185">Reference proteome</keyword>
<gene>
    <name evidence="1" type="ORF">GRI91_00270</name>
</gene>
<evidence type="ECO:0000313" key="2">
    <source>
        <dbReference type="Proteomes" id="UP000438476"/>
    </source>
</evidence>
<evidence type="ECO:0000313" key="1">
    <source>
        <dbReference type="EMBL" id="MXO64194.1"/>
    </source>
</evidence>
<dbReference type="AlphaFoldDB" id="A0A6I4SZJ2"/>
<proteinExistence type="predicted"/>
<name>A0A6I4SZJ2_9SPHN</name>
<accession>A0A6I4SZJ2</accession>
<dbReference type="OrthoDB" id="7666987at2"/>
<dbReference type="Pfam" id="PF10094">
    <property type="entry name" value="DUF2332"/>
    <property type="match status" value="1"/>
</dbReference>
<comment type="caution">
    <text evidence="1">The sequence shown here is derived from an EMBL/GenBank/DDBJ whole genome shotgun (WGS) entry which is preliminary data.</text>
</comment>
<dbReference type="EMBL" id="WTYT01000001">
    <property type="protein sequence ID" value="MXO64194.1"/>
    <property type="molecule type" value="Genomic_DNA"/>
</dbReference>
<dbReference type="InterPro" id="IPR011200">
    <property type="entry name" value="UCP012608"/>
</dbReference>
<dbReference type="PIRSF" id="PIRSF012608">
    <property type="entry name" value="UCP012608"/>
    <property type="match status" value="1"/>
</dbReference>